<protein>
    <submittedName>
        <fullName evidence="2">Uncharacterized protein</fullName>
    </submittedName>
</protein>
<dbReference type="InParanoid" id="A0A0H2R9T9"/>
<feature type="compositionally biased region" description="Basic and acidic residues" evidence="1">
    <location>
        <begin position="223"/>
        <end position="236"/>
    </location>
</feature>
<reference evidence="2 3" key="1">
    <citation type="submission" date="2015-04" db="EMBL/GenBank/DDBJ databases">
        <title>Complete genome sequence of Schizopora paradoxa KUC8140, a cosmopolitan wood degrader in East Asia.</title>
        <authorList>
            <consortium name="DOE Joint Genome Institute"/>
            <person name="Min B."/>
            <person name="Park H."/>
            <person name="Jang Y."/>
            <person name="Kim J.-J."/>
            <person name="Kim K.H."/>
            <person name="Pangilinan J."/>
            <person name="Lipzen A."/>
            <person name="Riley R."/>
            <person name="Grigoriev I.V."/>
            <person name="Spatafora J.W."/>
            <person name="Choi I.-G."/>
        </authorList>
    </citation>
    <scope>NUCLEOTIDE SEQUENCE [LARGE SCALE GENOMIC DNA]</scope>
    <source>
        <strain evidence="2 3">KUC8140</strain>
    </source>
</reference>
<keyword evidence="3" id="KW-1185">Reference proteome</keyword>
<accession>A0A0H2R9T9</accession>
<proteinExistence type="predicted"/>
<dbReference type="EMBL" id="KQ086084">
    <property type="protein sequence ID" value="KLO08610.1"/>
    <property type="molecule type" value="Genomic_DNA"/>
</dbReference>
<feature type="region of interest" description="Disordered" evidence="1">
    <location>
        <begin position="217"/>
        <end position="245"/>
    </location>
</feature>
<feature type="region of interest" description="Disordered" evidence="1">
    <location>
        <begin position="154"/>
        <end position="177"/>
    </location>
</feature>
<evidence type="ECO:0000313" key="3">
    <source>
        <dbReference type="Proteomes" id="UP000053477"/>
    </source>
</evidence>
<name>A0A0H2R9T9_9AGAM</name>
<feature type="region of interest" description="Disordered" evidence="1">
    <location>
        <begin position="285"/>
        <end position="336"/>
    </location>
</feature>
<dbReference type="AlphaFoldDB" id="A0A0H2R9T9"/>
<evidence type="ECO:0000256" key="1">
    <source>
        <dbReference type="SAM" id="MobiDB-lite"/>
    </source>
</evidence>
<sequence length="636" mass="72029">MSVLNGMDEQFERRTWDATTTTFIRPISNPSNASTDLTTTTPMAMKAGLRRCENVDGVEIWVVGWSVVEREAERWQISVEHSVHWVLSIAALRSFDRDGMKNDDDVERAVAKSDDLDDDLRALAPSSRSMETPRMDSEREEMRDWWLRATTVNESDDVERHSQPPTTSTNRVFHPPSSSVLFKDARNGNPIRSPSSIPFSGICLSFISTPSTIMKRRSSSLVERTDGKANSDHLDDPCSSPPPARMHAPLLLLPSAQDEREIEIEVEGKDSDGWLARRGEERLTVHHRSLDPDSHRSAQSDGNIDDGNVERPTVSADTDDVHDRHEPSPPSQAPRCHLISPATASLEFFSKINLYIVRMVDDSMISAERNSVDIGAADRWELRYMYILDSRQESRTPFVGIYLSSLAFVDDVTTANGTRTSFATRTERPGGEDGVSRRVQSLVRSFTRPSLISSIHADATDRPRCDSGGWYEVERKAGRPPSNTPRMVGKREEKMGGWQVTAKVEDSLQSTHKRLQVILYCNTQTMSGAYQRIINDNDAVPAISIVLSDKYTREIYNTRRYSTCNSVIDAVIVRLTTWMSNPYHPERRKKYKGRWEVIDEKVTRRYSDICKTYVYAMELHIKKTGTQFISNTKAFI</sequence>
<organism evidence="2 3">
    <name type="scientific">Schizopora paradoxa</name>
    <dbReference type="NCBI Taxonomy" id="27342"/>
    <lineage>
        <taxon>Eukaryota</taxon>
        <taxon>Fungi</taxon>
        <taxon>Dikarya</taxon>
        <taxon>Basidiomycota</taxon>
        <taxon>Agaricomycotina</taxon>
        <taxon>Agaricomycetes</taxon>
        <taxon>Hymenochaetales</taxon>
        <taxon>Schizoporaceae</taxon>
        <taxon>Schizopora</taxon>
    </lineage>
</organism>
<evidence type="ECO:0000313" key="2">
    <source>
        <dbReference type="EMBL" id="KLO08610.1"/>
    </source>
</evidence>
<gene>
    <name evidence="2" type="ORF">SCHPADRAFT_893734</name>
</gene>
<feature type="compositionally biased region" description="Basic and acidic residues" evidence="1">
    <location>
        <begin position="285"/>
        <end position="298"/>
    </location>
</feature>
<dbReference type="Proteomes" id="UP000053477">
    <property type="component" value="Unassembled WGS sequence"/>
</dbReference>
<feature type="compositionally biased region" description="Polar residues" evidence="1">
    <location>
        <begin position="163"/>
        <end position="177"/>
    </location>
</feature>